<organism evidence="2 3">
    <name type="scientific">Rhynchospora tenuis</name>
    <dbReference type="NCBI Taxonomy" id="198213"/>
    <lineage>
        <taxon>Eukaryota</taxon>
        <taxon>Viridiplantae</taxon>
        <taxon>Streptophyta</taxon>
        <taxon>Embryophyta</taxon>
        <taxon>Tracheophyta</taxon>
        <taxon>Spermatophyta</taxon>
        <taxon>Magnoliopsida</taxon>
        <taxon>Liliopsida</taxon>
        <taxon>Poales</taxon>
        <taxon>Cyperaceae</taxon>
        <taxon>Cyperoideae</taxon>
        <taxon>Rhynchosporeae</taxon>
        <taxon>Rhynchospora</taxon>
    </lineage>
</organism>
<keyword evidence="3" id="KW-1185">Reference proteome</keyword>
<dbReference type="InterPro" id="IPR032675">
    <property type="entry name" value="LRR_dom_sf"/>
</dbReference>
<comment type="caution">
    <text evidence="2">The sequence shown here is derived from an EMBL/GenBank/DDBJ whole genome shotgun (WGS) entry which is preliminary data.</text>
</comment>
<dbReference type="InterPro" id="IPR055357">
    <property type="entry name" value="LRR_At1g61320_AtMIF1"/>
</dbReference>
<name>A0AAD6EJV1_9POAL</name>
<evidence type="ECO:0000313" key="3">
    <source>
        <dbReference type="Proteomes" id="UP001210211"/>
    </source>
</evidence>
<dbReference type="Proteomes" id="UP001210211">
    <property type="component" value="Unassembled WGS sequence"/>
</dbReference>
<dbReference type="EMBL" id="JAMRDG010000002">
    <property type="protein sequence ID" value="KAJ3687033.1"/>
    <property type="molecule type" value="Genomic_DNA"/>
</dbReference>
<proteinExistence type="predicted"/>
<dbReference type="AlphaFoldDB" id="A0AAD6EJV1"/>
<sequence>METETWISLEFSFHHLIFSSPIWRTGLLVATILAKGVKELELDLSQGISSSLFEFGMDDKRPFVIPNSLFNGNSLTHLSLLRCNFSDTLDLANFVGLSLLSPDNVNLLTDAVLTKILEYCVSIESIYLKRCEILDMVKFIGDKLKLKKLVIVDCRNLIDVGISAPKLESFEYYGWISFRHCFGNVSKLNDAYYVRILEKKNMKRNFFFMLSDLSHVKVLTVCSMGLVHLISQEQEYDDHLPLELCNLQELQIISDAISEEQIYYMFSFFRLCPSPSLEKLFIQITSQCFQEDISGSVEEIITDIVFPNLKFIKITNFVGLSEELKLVKFFLEKAIVLESIFILISDCDILNNSLSQKIIQGQLSVIPKASKDAHIVMADCTLNPTHATLYHQEKYRDGTAVHFFNDEFKSIPLDQDFL</sequence>
<dbReference type="PANTHER" id="PTHR34145:SF28">
    <property type="entry name" value="F-BOX DOMAIN-CONTAINING PROTEIN"/>
    <property type="match status" value="1"/>
</dbReference>
<dbReference type="SMART" id="SM00579">
    <property type="entry name" value="FBD"/>
    <property type="match status" value="1"/>
</dbReference>
<dbReference type="InterPro" id="IPR053772">
    <property type="entry name" value="At1g61320/At1g61330-like"/>
</dbReference>
<reference evidence="2 3" key="1">
    <citation type="journal article" date="2022" name="Cell">
        <title>Repeat-based holocentromeres influence genome architecture and karyotype evolution.</title>
        <authorList>
            <person name="Hofstatter P.G."/>
            <person name="Thangavel G."/>
            <person name="Lux T."/>
            <person name="Neumann P."/>
            <person name="Vondrak T."/>
            <person name="Novak P."/>
            <person name="Zhang M."/>
            <person name="Costa L."/>
            <person name="Castellani M."/>
            <person name="Scott A."/>
            <person name="Toegelov H."/>
            <person name="Fuchs J."/>
            <person name="Mata-Sucre Y."/>
            <person name="Dias Y."/>
            <person name="Vanzela A.L.L."/>
            <person name="Huettel B."/>
            <person name="Almeida C.C.S."/>
            <person name="Simkova H."/>
            <person name="Souza G."/>
            <person name="Pedrosa-Harand A."/>
            <person name="Macas J."/>
            <person name="Mayer K.F.X."/>
            <person name="Houben A."/>
            <person name="Marques A."/>
        </authorList>
    </citation>
    <scope>NUCLEOTIDE SEQUENCE [LARGE SCALE GENOMIC DNA]</scope>
    <source>
        <strain evidence="2">RhyTen1mFocal</strain>
    </source>
</reference>
<dbReference type="InterPro" id="IPR006566">
    <property type="entry name" value="FBD"/>
</dbReference>
<evidence type="ECO:0000313" key="2">
    <source>
        <dbReference type="EMBL" id="KAJ3687033.1"/>
    </source>
</evidence>
<dbReference type="Pfam" id="PF23622">
    <property type="entry name" value="LRR_At1g61320_AtMIF1"/>
    <property type="match status" value="1"/>
</dbReference>
<feature type="domain" description="FBD" evidence="1">
    <location>
        <begin position="303"/>
        <end position="378"/>
    </location>
</feature>
<dbReference type="SUPFAM" id="SSF52047">
    <property type="entry name" value="RNI-like"/>
    <property type="match status" value="1"/>
</dbReference>
<dbReference type="Gene3D" id="3.80.10.10">
    <property type="entry name" value="Ribonuclease Inhibitor"/>
    <property type="match status" value="1"/>
</dbReference>
<gene>
    <name evidence="2" type="ORF">LUZ61_016197</name>
</gene>
<accession>A0AAD6EJV1</accession>
<evidence type="ECO:0000259" key="1">
    <source>
        <dbReference type="SMART" id="SM00579"/>
    </source>
</evidence>
<dbReference type="PANTHER" id="PTHR34145">
    <property type="entry name" value="OS02G0105600 PROTEIN"/>
    <property type="match status" value="1"/>
</dbReference>
<protein>
    <recommendedName>
        <fullName evidence="1">FBD domain-containing protein</fullName>
    </recommendedName>
</protein>